<name>A0A0H4T3I0_9BACT</name>
<feature type="transmembrane region" description="Helical" evidence="6">
    <location>
        <begin position="51"/>
        <end position="74"/>
    </location>
</feature>
<evidence type="ECO:0000256" key="6">
    <source>
        <dbReference type="RuleBase" id="RU366058"/>
    </source>
</evidence>
<dbReference type="Pfam" id="PF09335">
    <property type="entry name" value="VTT_dom"/>
    <property type="match status" value="1"/>
</dbReference>
<feature type="domain" description="VTT" evidence="7">
    <location>
        <begin position="73"/>
        <end position="183"/>
    </location>
</feature>
<proteinExistence type="inferred from homology"/>
<keyword evidence="3 6" id="KW-0812">Transmembrane</keyword>
<dbReference type="PANTHER" id="PTHR12677:SF59">
    <property type="entry name" value="GOLGI APPARATUS MEMBRANE PROTEIN TVP38-RELATED"/>
    <property type="match status" value="1"/>
</dbReference>
<keyword evidence="4 6" id="KW-1133">Transmembrane helix</keyword>
<comment type="caution">
    <text evidence="6">Lacks conserved residue(s) required for the propagation of feature annotation.</text>
</comment>
<comment type="similarity">
    <text evidence="6">Belongs to the TVP38/TMEM64 family.</text>
</comment>
<dbReference type="PANTHER" id="PTHR12677">
    <property type="entry name" value="GOLGI APPARATUS MEMBRANE PROTEIN TVP38-RELATED"/>
    <property type="match status" value="1"/>
</dbReference>
<keyword evidence="2 6" id="KW-1003">Cell membrane</keyword>
<protein>
    <recommendedName>
        <fullName evidence="6">TVP38/TMEM64 family membrane protein</fullName>
    </recommendedName>
</protein>
<feature type="transmembrane region" description="Helical" evidence="6">
    <location>
        <begin position="86"/>
        <end position="105"/>
    </location>
</feature>
<dbReference type="InterPro" id="IPR032816">
    <property type="entry name" value="VTT_dom"/>
</dbReference>
<evidence type="ECO:0000256" key="2">
    <source>
        <dbReference type="ARBA" id="ARBA00022475"/>
    </source>
</evidence>
<feature type="transmembrane region" description="Helical" evidence="6">
    <location>
        <begin position="190"/>
        <end position="211"/>
    </location>
</feature>
<evidence type="ECO:0000256" key="3">
    <source>
        <dbReference type="ARBA" id="ARBA00022692"/>
    </source>
</evidence>
<accession>A0A0H4T3I0</accession>
<dbReference type="InterPro" id="IPR015414">
    <property type="entry name" value="TMEM64"/>
</dbReference>
<evidence type="ECO:0000313" key="8">
    <source>
        <dbReference type="EMBL" id="AKQ02246.1"/>
    </source>
</evidence>
<evidence type="ECO:0000256" key="4">
    <source>
        <dbReference type="ARBA" id="ARBA00022989"/>
    </source>
</evidence>
<evidence type="ECO:0000259" key="7">
    <source>
        <dbReference type="Pfam" id="PF09335"/>
    </source>
</evidence>
<keyword evidence="5 6" id="KW-0472">Membrane</keyword>
<evidence type="ECO:0000256" key="5">
    <source>
        <dbReference type="ARBA" id="ARBA00023136"/>
    </source>
</evidence>
<feature type="transmembrane region" description="Helical" evidence="6">
    <location>
        <begin position="162"/>
        <end position="183"/>
    </location>
</feature>
<organism evidence="8">
    <name type="scientific">uncultured Microgenomates bacterium Rifle_16ft_4_minimus_37633</name>
    <dbReference type="NCBI Taxonomy" id="1665114"/>
    <lineage>
        <taxon>Bacteria</taxon>
        <taxon>Candidatus Microgenomatota</taxon>
        <taxon>environmental samples</taxon>
    </lineage>
</organism>
<sequence>MKRKLRARRNFIKKKYYPFLITALFFILLFAISLSIPREVVESSIKKAGVFAPIVYIFLTLLTFVIAPLSGAPLTYAGFYAFGHKVVFLSLIAAYIGSIVNFWIARKWGRDFVKKLVGKESVDKIDNIAKDYGIVSLAFLRVFQGSIHDFVSFAAGLTNMNFGSYFIVTIIASIPGTLLWYYISLTAKTPLGFVTIMWVFAGVCSFIFVVGKKLLGK</sequence>
<reference evidence="8" key="1">
    <citation type="journal article" date="2015" name="ISME J.">
        <title>Aquifer environment selects for microbial species cohorts in sediment and groundwater.</title>
        <authorList>
            <person name="Hug L.A."/>
            <person name="Thomas B.C."/>
            <person name="Brown C.T."/>
            <person name="Frischkorn K.R."/>
            <person name="Williams K.H."/>
            <person name="Tringe S.G."/>
            <person name="Banfield J.F."/>
        </authorList>
    </citation>
    <scope>NUCLEOTIDE SEQUENCE</scope>
</reference>
<comment type="subcellular location">
    <subcellularLocation>
        <location evidence="1 6">Cell membrane</location>
        <topology evidence="1 6">Multi-pass membrane protein</topology>
    </subcellularLocation>
</comment>
<dbReference type="EMBL" id="KT006999">
    <property type="protein sequence ID" value="AKQ02246.1"/>
    <property type="molecule type" value="Genomic_DNA"/>
</dbReference>
<dbReference type="AlphaFoldDB" id="A0A0H4T3I0"/>
<dbReference type="GO" id="GO:0005886">
    <property type="term" value="C:plasma membrane"/>
    <property type="evidence" value="ECO:0007669"/>
    <property type="project" value="UniProtKB-SubCell"/>
</dbReference>
<evidence type="ECO:0000256" key="1">
    <source>
        <dbReference type="ARBA" id="ARBA00004651"/>
    </source>
</evidence>